<proteinExistence type="predicted"/>
<evidence type="ECO:0000259" key="1">
    <source>
        <dbReference type="Pfam" id="PF04480"/>
    </source>
</evidence>
<dbReference type="SUPFAM" id="SSF52980">
    <property type="entry name" value="Restriction endonuclease-like"/>
    <property type="match status" value="1"/>
</dbReference>
<dbReference type="EMBL" id="CADCVO010000285">
    <property type="protein sequence ID" value="CAA9492689.1"/>
    <property type="molecule type" value="Genomic_DNA"/>
</dbReference>
<dbReference type="InterPro" id="IPR025159">
    <property type="entry name" value="AbiEi_N"/>
</dbReference>
<feature type="domain" description="DUF559" evidence="1">
    <location>
        <begin position="225"/>
        <end position="290"/>
    </location>
</feature>
<name>A0A6J4SD82_9ACTN</name>
<dbReference type="InterPro" id="IPR011335">
    <property type="entry name" value="Restrct_endonuc-II-like"/>
</dbReference>
<reference evidence="3" key="1">
    <citation type="submission" date="2020-02" db="EMBL/GenBank/DDBJ databases">
        <authorList>
            <person name="Meier V. D."/>
        </authorList>
    </citation>
    <scope>NUCLEOTIDE SEQUENCE</scope>
    <source>
        <strain evidence="3">AVDCRST_MAG13</strain>
    </source>
</reference>
<protein>
    <submittedName>
        <fullName evidence="3">Uncharacterized protein</fullName>
    </submittedName>
</protein>
<dbReference type="AlphaFoldDB" id="A0A6J4SD82"/>
<dbReference type="Gene3D" id="3.40.960.10">
    <property type="entry name" value="VSR Endonuclease"/>
    <property type="match status" value="1"/>
</dbReference>
<organism evidence="3">
    <name type="scientific">uncultured Solirubrobacteraceae bacterium</name>
    <dbReference type="NCBI Taxonomy" id="1162706"/>
    <lineage>
        <taxon>Bacteria</taxon>
        <taxon>Bacillati</taxon>
        <taxon>Actinomycetota</taxon>
        <taxon>Thermoleophilia</taxon>
        <taxon>Solirubrobacterales</taxon>
        <taxon>Solirubrobacteraceae</taxon>
        <taxon>environmental samples</taxon>
    </lineage>
</organism>
<accession>A0A6J4SD82</accession>
<sequence>MSALASAQRGVVSRQQLLELGLSPQQVQRRLAARRLVRLHQGVYAVGHRALAFGAWEQAALLAAGPGAALSHRSAGAWWGMLGRWSGKVEVVVPAQGGRRIPGITVHRCATLTDADVVEQDGLRCTTPARTLVDLAATHPRLLPRALVEAERLQLDVGGALRLLALHPGRRGAGALAQALAAFDPRAARTRSVLELRFLDLVRAARLPAPEVNVTVDAGGRTPEVDFLWPAERVVVEVDGREFHDLVATAEADRARDNALALAGHLVLRFTWRRLEADPAGVAREVAAALRSRAPRPPRGPAPARPR</sequence>
<feature type="domain" description="AbiEi antitoxin N-terminal" evidence="2">
    <location>
        <begin position="3"/>
        <end position="46"/>
    </location>
</feature>
<evidence type="ECO:0000313" key="3">
    <source>
        <dbReference type="EMBL" id="CAA9492689.1"/>
    </source>
</evidence>
<dbReference type="Pfam" id="PF13338">
    <property type="entry name" value="AbiEi_4"/>
    <property type="match status" value="1"/>
</dbReference>
<evidence type="ECO:0000259" key="2">
    <source>
        <dbReference type="Pfam" id="PF13338"/>
    </source>
</evidence>
<gene>
    <name evidence="3" type="ORF">AVDCRST_MAG13-1820</name>
</gene>
<dbReference type="Pfam" id="PF04480">
    <property type="entry name" value="DUF559"/>
    <property type="match status" value="1"/>
</dbReference>
<dbReference type="InterPro" id="IPR007569">
    <property type="entry name" value="DUF559"/>
</dbReference>